<feature type="transmembrane region" description="Helical" evidence="3">
    <location>
        <begin position="12"/>
        <end position="30"/>
    </location>
</feature>
<dbReference type="SUPFAM" id="SSF55073">
    <property type="entry name" value="Nucleotide cyclase"/>
    <property type="match status" value="1"/>
</dbReference>
<accession>A0A6M8SQE0</accession>
<dbReference type="GO" id="GO:0005886">
    <property type="term" value="C:plasma membrane"/>
    <property type="evidence" value="ECO:0007669"/>
    <property type="project" value="TreeGrafter"/>
</dbReference>
<gene>
    <name evidence="5" type="ORF">HQN60_01500</name>
</gene>
<feature type="transmembrane region" description="Helical" evidence="3">
    <location>
        <begin position="160"/>
        <end position="185"/>
    </location>
</feature>
<dbReference type="GO" id="GO:0052621">
    <property type="term" value="F:diguanylate cyclase activity"/>
    <property type="evidence" value="ECO:0007669"/>
    <property type="project" value="UniProtKB-EC"/>
</dbReference>
<keyword evidence="3" id="KW-1133">Transmembrane helix</keyword>
<dbReference type="GO" id="GO:1902201">
    <property type="term" value="P:negative regulation of bacterial-type flagellum-dependent cell motility"/>
    <property type="evidence" value="ECO:0007669"/>
    <property type="project" value="TreeGrafter"/>
</dbReference>
<dbReference type="InterPro" id="IPR029787">
    <property type="entry name" value="Nucleotide_cyclase"/>
</dbReference>
<feature type="transmembrane region" description="Helical" evidence="3">
    <location>
        <begin position="37"/>
        <end position="62"/>
    </location>
</feature>
<dbReference type="InterPro" id="IPR050469">
    <property type="entry name" value="Diguanylate_Cyclase"/>
</dbReference>
<dbReference type="KEGG" id="dee:HQN60_01500"/>
<proteinExistence type="predicted"/>
<dbReference type="AlphaFoldDB" id="A0A6M8SQE0"/>
<feature type="transmembrane region" description="Helical" evidence="3">
    <location>
        <begin position="127"/>
        <end position="148"/>
    </location>
</feature>
<evidence type="ECO:0000313" key="6">
    <source>
        <dbReference type="Proteomes" id="UP000504844"/>
    </source>
</evidence>
<reference evidence="5 6" key="1">
    <citation type="submission" date="2020-05" db="EMBL/GenBank/DDBJ databases">
        <title>Complete genome sequence of Deefgea sp. D17.</title>
        <authorList>
            <person name="Bae J.-W."/>
            <person name="Han J.E."/>
        </authorList>
    </citation>
    <scope>NUCLEOTIDE SEQUENCE [LARGE SCALE GENOMIC DNA]</scope>
    <source>
        <strain evidence="5 6">D17</strain>
    </source>
</reference>
<organism evidence="5 6">
    <name type="scientific">Deefgea piscis</name>
    <dbReference type="NCBI Taxonomy" id="2739061"/>
    <lineage>
        <taxon>Bacteria</taxon>
        <taxon>Pseudomonadati</taxon>
        <taxon>Pseudomonadota</taxon>
        <taxon>Betaproteobacteria</taxon>
        <taxon>Neisseriales</taxon>
        <taxon>Chitinibacteraceae</taxon>
        <taxon>Deefgea</taxon>
    </lineage>
</organism>
<dbReference type="CDD" id="cd01949">
    <property type="entry name" value="GGDEF"/>
    <property type="match status" value="1"/>
</dbReference>
<feature type="domain" description="GGDEF" evidence="4">
    <location>
        <begin position="352"/>
        <end position="486"/>
    </location>
</feature>
<dbReference type="EC" id="2.7.7.65" evidence="1"/>
<dbReference type="PROSITE" id="PS50887">
    <property type="entry name" value="GGDEF"/>
    <property type="match status" value="1"/>
</dbReference>
<dbReference type="InterPro" id="IPR043128">
    <property type="entry name" value="Rev_trsase/Diguanyl_cyclase"/>
</dbReference>
<dbReference type="PANTHER" id="PTHR45138:SF9">
    <property type="entry name" value="DIGUANYLATE CYCLASE DGCM-RELATED"/>
    <property type="match status" value="1"/>
</dbReference>
<keyword evidence="3" id="KW-0812">Transmembrane</keyword>
<evidence type="ECO:0000256" key="2">
    <source>
        <dbReference type="ARBA" id="ARBA00034247"/>
    </source>
</evidence>
<sequence>MNAHTKTMTAGLFLVSYLFAGVLSIQLGTINPGNMGLIWLAAGIGLFTVLQLGRIGLVIVYVGSFAINTPYLFHGHWQHQVASILISGGIFAGIDTLQSYLAARAYQALASQYGNTMWRQPTVLPKIWLRVCFIPVAVTMPLFIALQTSAGLIPINLDSILIRGMILMLADSSGLILFVPLYPYLKSGTLIKELLKSIYFLIIIPIPIIINYFILDRTLILLLPLMLYIAVRFKMAATNVSLLLITLMCIGLTAKGYGFVNTQNIIISLLQIQIFVFSITLALQYLAQTQTQIMHNQAYLEQEVKSRTETLAQLNHELSILATTDELTQLSNRREWQSKAHASFLNALRYQKNLSLMMIDVDHFKKINDQYGHLFGDQILKQIAQLCMLNTRATDLVARWGGEEFVVLLPETTLEQAKIVAEKIRYAIASNAFSQADNLQLTTTVSIGLSSLVAHDQSLDDLLSRADNTMYLAKAKGRNCIQADTSTITDSSVA</sequence>
<dbReference type="Gene3D" id="3.30.70.270">
    <property type="match status" value="1"/>
</dbReference>
<dbReference type="Proteomes" id="UP000504844">
    <property type="component" value="Chromosome"/>
</dbReference>
<evidence type="ECO:0000256" key="3">
    <source>
        <dbReference type="SAM" id="Phobius"/>
    </source>
</evidence>
<keyword evidence="3" id="KW-0472">Membrane</keyword>
<protein>
    <recommendedName>
        <fullName evidence="1">diguanylate cyclase</fullName>
        <ecNumber evidence="1">2.7.7.65</ecNumber>
    </recommendedName>
</protein>
<dbReference type="InterPro" id="IPR000160">
    <property type="entry name" value="GGDEF_dom"/>
</dbReference>
<feature type="transmembrane region" description="Helical" evidence="3">
    <location>
        <begin position="266"/>
        <end position="287"/>
    </location>
</feature>
<dbReference type="FunFam" id="3.30.70.270:FF:000001">
    <property type="entry name" value="Diguanylate cyclase domain protein"/>
    <property type="match status" value="1"/>
</dbReference>
<evidence type="ECO:0000259" key="4">
    <source>
        <dbReference type="PROSITE" id="PS50887"/>
    </source>
</evidence>
<dbReference type="NCBIfam" id="TIGR00254">
    <property type="entry name" value="GGDEF"/>
    <property type="match status" value="1"/>
</dbReference>
<evidence type="ECO:0000313" key="5">
    <source>
        <dbReference type="EMBL" id="QKJ65516.1"/>
    </source>
</evidence>
<comment type="catalytic activity">
    <reaction evidence="2">
        <text>2 GTP = 3',3'-c-di-GMP + 2 diphosphate</text>
        <dbReference type="Rhea" id="RHEA:24898"/>
        <dbReference type="ChEBI" id="CHEBI:33019"/>
        <dbReference type="ChEBI" id="CHEBI:37565"/>
        <dbReference type="ChEBI" id="CHEBI:58805"/>
        <dbReference type="EC" id="2.7.7.65"/>
    </reaction>
</comment>
<dbReference type="Pfam" id="PF00990">
    <property type="entry name" value="GGDEF"/>
    <property type="match status" value="1"/>
</dbReference>
<dbReference type="RefSeq" id="WP_173532026.1">
    <property type="nucleotide sequence ID" value="NZ_CP054143.1"/>
</dbReference>
<dbReference type="EMBL" id="CP054143">
    <property type="protein sequence ID" value="QKJ65516.1"/>
    <property type="molecule type" value="Genomic_DNA"/>
</dbReference>
<evidence type="ECO:0000256" key="1">
    <source>
        <dbReference type="ARBA" id="ARBA00012528"/>
    </source>
</evidence>
<dbReference type="PANTHER" id="PTHR45138">
    <property type="entry name" value="REGULATORY COMPONENTS OF SENSORY TRANSDUCTION SYSTEM"/>
    <property type="match status" value="1"/>
</dbReference>
<feature type="transmembrane region" description="Helical" evidence="3">
    <location>
        <begin position="82"/>
        <end position="106"/>
    </location>
</feature>
<name>A0A6M8SQE0_9NEIS</name>
<dbReference type="GO" id="GO:0043709">
    <property type="term" value="P:cell adhesion involved in single-species biofilm formation"/>
    <property type="evidence" value="ECO:0007669"/>
    <property type="project" value="TreeGrafter"/>
</dbReference>
<feature type="transmembrane region" description="Helical" evidence="3">
    <location>
        <begin position="197"/>
        <end position="215"/>
    </location>
</feature>
<feature type="transmembrane region" description="Helical" evidence="3">
    <location>
        <begin position="235"/>
        <end position="254"/>
    </location>
</feature>
<keyword evidence="6" id="KW-1185">Reference proteome</keyword>
<dbReference type="SMART" id="SM00267">
    <property type="entry name" value="GGDEF"/>
    <property type="match status" value="1"/>
</dbReference>